<dbReference type="PROSITE" id="PS50005">
    <property type="entry name" value="TPR"/>
    <property type="match status" value="2"/>
</dbReference>
<dbReference type="OMA" id="KHESAAM"/>
<dbReference type="Gene3D" id="1.25.40.10">
    <property type="entry name" value="Tetratricopeptide repeat domain"/>
    <property type="match status" value="1"/>
</dbReference>
<feature type="repeat" description="TPR" evidence="5">
    <location>
        <begin position="240"/>
        <end position="273"/>
    </location>
</feature>
<dbReference type="InterPro" id="IPR019734">
    <property type="entry name" value="TPR_rpt"/>
</dbReference>
<dbReference type="Proteomes" id="UP000005226">
    <property type="component" value="Chromosome 7"/>
</dbReference>
<comment type="subcellular location">
    <subcellularLocation>
        <location evidence="1">Cytoplasm</location>
    </subcellularLocation>
</comment>
<evidence type="ECO:0000256" key="4">
    <source>
        <dbReference type="ARBA" id="ARBA00022803"/>
    </source>
</evidence>
<evidence type="ECO:0000256" key="3">
    <source>
        <dbReference type="ARBA" id="ARBA00022737"/>
    </source>
</evidence>
<evidence type="ECO:0000256" key="1">
    <source>
        <dbReference type="ARBA" id="ARBA00004496"/>
    </source>
</evidence>
<evidence type="ECO:0000313" key="8">
    <source>
        <dbReference type="Proteomes" id="UP000005226"/>
    </source>
</evidence>
<evidence type="ECO:0000256" key="6">
    <source>
        <dbReference type="SAM" id="MobiDB-lite"/>
    </source>
</evidence>
<evidence type="ECO:0008006" key="9">
    <source>
        <dbReference type="Google" id="ProtNLM"/>
    </source>
</evidence>
<dbReference type="PANTHER" id="PTHR45984:SF2">
    <property type="entry name" value="MITOCHONDRIAL IMPORT RECEPTOR SUBUNIT TOM34"/>
    <property type="match status" value="1"/>
</dbReference>
<proteinExistence type="predicted"/>
<dbReference type="GO" id="GO:0031072">
    <property type="term" value="F:heat shock protein binding"/>
    <property type="evidence" value="ECO:0007669"/>
    <property type="project" value="TreeGrafter"/>
</dbReference>
<reference evidence="7" key="3">
    <citation type="submission" date="2025-09" db="UniProtKB">
        <authorList>
            <consortium name="Ensembl"/>
        </authorList>
    </citation>
    <scope>IDENTIFICATION</scope>
</reference>
<dbReference type="SMART" id="SM00028">
    <property type="entry name" value="TPR"/>
    <property type="match status" value="3"/>
</dbReference>
<dbReference type="STRING" id="31033.ENSTRUP00000028424"/>
<dbReference type="Ensembl" id="ENSTRUT00000028538.3">
    <property type="protein sequence ID" value="ENSTRUP00000028424.3"/>
    <property type="gene ID" value="ENSTRUG00000011262.3"/>
</dbReference>
<reference evidence="7 8" key="1">
    <citation type="journal article" date="2011" name="Genome Biol. Evol.">
        <title>Integration of the genetic map and genome assembly of fugu facilitates insights into distinct features of genome evolution in teleosts and mammals.</title>
        <authorList>
            <person name="Kai W."/>
            <person name="Kikuchi K."/>
            <person name="Tohari S."/>
            <person name="Chew A.K."/>
            <person name="Tay A."/>
            <person name="Fujiwara A."/>
            <person name="Hosoya S."/>
            <person name="Suetake H."/>
            <person name="Naruse K."/>
            <person name="Brenner S."/>
            <person name="Suzuki Y."/>
            <person name="Venkatesh B."/>
        </authorList>
    </citation>
    <scope>NUCLEOTIDE SEQUENCE [LARGE SCALE GENOMIC DNA]</scope>
</reference>
<dbReference type="eggNOG" id="KOG1124">
    <property type="taxonomic scope" value="Eukaryota"/>
</dbReference>
<keyword evidence="2" id="KW-0963">Cytoplasm</keyword>
<organism evidence="7 8">
    <name type="scientific">Takifugu rubripes</name>
    <name type="common">Japanese pufferfish</name>
    <name type="synonym">Fugu rubripes</name>
    <dbReference type="NCBI Taxonomy" id="31033"/>
    <lineage>
        <taxon>Eukaryota</taxon>
        <taxon>Metazoa</taxon>
        <taxon>Chordata</taxon>
        <taxon>Craniata</taxon>
        <taxon>Vertebrata</taxon>
        <taxon>Euteleostomi</taxon>
        <taxon>Actinopterygii</taxon>
        <taxon>Neopterygii</taxon>
        <taxon>Teleostei</taxon>
        <taxon>Neoteleostei</taxon>
        <taxon>Acanthomorphata</taxon>
        <taxon>Eupercaria</taxon>
        <taxon>Tetraodontiformes</taxon>
        <taxon>Tetradontoidea</taxon>
        <taxon>Tetraodontidae</taxon>
        <taxon>Takifugu</taxon>
    </lineage>
</organism>
<reference evidence="7" key="2">
    <citation type="submission" date="2025-08" db="UniProtKB">
        <authorList>
            <consortium name="Ensembl"/>
        </authorList>
    </citation>
    <scope>IDENTIFICATION</scope>
</reference>
<dbReference type="GeneTree" id="ENSGT00940000154697"/>
<name>H2TUR5_TAKRU</name>
<dbReference type="InParanoid" id="H2TUR5"/>
<dbReference type="InterPro" id="IPR051982">
    <property type="entry name" value="CiliaryAsmbly_MitoImport"/>
</dbReference>
<dbReference type="HOGENOM" id="CLU_008405_1_0_1"/>
<dbReference type="GO" id="GO:0006626">
    <property type="term" value="P:protein targeting to mitochondrion"/>
    <property type="evidence" value="ECO:0007669"/>
    <property type="project" value="TreeGrafter"/>
</dbReference>
<sequence>MSLDAGASIMNKPPSVDDRQKIPLEHLDYEYIRNSKDSKYVEKILRVLRSGDEGFYPHLIKFCETHLEKLDLRSEALVKENPVATAASVQEDEWCQIMDEMRNPLPKKERSSSKHPPPRDYQEWDKFDVEQECEKINETTKNEPPAKINSSGLKIKTQLDASLLTDQETLRLANNEKIIGNEAFRAQDYEEAVVYYSRSLSIKPTVAVYNNRAQAEIKLQHWPKALKDCQSVLELEAGNIKGLLRRATVYYHMEKFQMAAEDLRAVLREEPHNPAATVEKKMGEGQPVKRSKKIIIQEVEDERRDEDVTETGLYTIIIHTHTQVIYFVYIA</sequence>
<dbReference type="PANTHER" id="PTHR45984">
    <property type="entry name" value="RNA (RNA) POLYMERASE II ASSOCIATED PROTEIN HOMOLOG"/>
    <property type="match status" value="1"/>
</dbReference>
<protein>
    <recommendedName>
        <fullName evidence="9">Sperm associated antigen 1</fullName>
    </recommendedName>
</protein>
<evidence type="ECO:0000256" key="2">
    <source>
        <dbReference type="ARBA" id="ARBA00022490"/>
    </source>
</evidence>
<dbReference type="SUPFAM" id="SSF48452">
    <property type="entry name" value="TPR-like"/>
    <property type="match status" value="1"/>
</dbReference>
<keyword evidence="4 5" id="KW-0802">TPR repeat</keyword>
<keyword evidence="8" id="KW-1185">Reference proteome</keyword>
<dbReference type="AlphaFoldDB" id="H2TUR5"/>
<dbReference type="InterPro" id="IPR011990">
    <property type="entry name" value="TPR-like_helical_dom_sf"/>
</dbReference>
<dbReference type="GO" id="GO:0005739">
    <property type="term" value="C:mitochondrion"/>
    <property type="evidence" value="ECO:0007669"/>
    <property type="project" value="TreeGrafter"/>
</dbReference>
<keyword evidence="3" id="KW-0677">Repeat</keyword>
<evidence type="ECO:0000256" key="5">
    <source>
        <dbReference type="PROSITE-ProRule" id="PRU00339"/>
    </source>
</evidence>
<feature type="region of interest" description="Disordered" evidence="6">
    <location>
        <begin position="104"/>
        <end position="124"/>
    </location>
</feature>
<feature type="repeat" description="TPR" evidence="5">
    <location>
        <begin position="173"/>
        <end position="206"/>
    </location>
</feature>
<dbReference type="GO" id="GO:0005829">
    <property type="term" value="C:cytosol"/>
    <property type="evidence" value="ECO:0007669"/>
    <property type="project" value="TreeGrafter"/>
</dbReference>
<accession>H2TUR5</accession>
<evidence type="ECO:0000313" key="7">
    <source>
        <dbReference type="Ensembl" id="ENSTRUP00000028424.3"/>
    </source>
</evidence>